<name>A0AAW2EE58_9HYME</name>
<evidence type="ECO:0000256" key="2">
    <source>
        <dbReference type="SAM" id="MobiDB-lite"/>
    </source>
</evidence>
<dbReference type="PANTHER" id="PTHR33173:SF2">
    <property type="entry name" value="MYND-TYPE DOMAIN-CONTAINING PROTEIN"/>
    <property type="match status" value="1"/>
</dbReference>
<feature type="region of interest" description="Disordered" evidence="2">
    <location>
        <begin position="1012"/>
        <end position="1046"/>
    </location>
</feature>
<feature type="coiled-coil region" evidence="1">
    <location>
        <begin position="3"/>
        <end position="30"/>
    </location>
</feature>
<evidence type="ECO:0000313" key="3">
    <source>
        <dbReference type="EMBL" id="KAL0100589.1"/>
    </source>
</evidence>
<evidence type="ECO:0000256" key="1">
    <source>
        <dbReference type="SAM" id="Coils"/>
    </source>
</evidence>
<comment type="caution">
    <text evidence="3">The sequence shown here is derived from an EMBL/GenBank/DDBJ whole genome shotgun (WGS) entry which is preliminary data.</text>
</comment>
<proteinExistence type="predicted"/>
<dbReference type="PANTHER" id="PTHR33173">
    <property type="match status" value="1"/>
</dbReference>
<keyword evidence="1" id="KW-0175">Coiled coil</keyword>
<evidence type="ECO:0000313" key="4">
    <source>
        <dbReference type="Proteomes" id="UP001430953"/>
    </source>
</evidence>
<dbReference type="EMBL" id="JADYXP020000026">
    <property type="protein sequence ID" value="KAL0100589.1"/>
    <property type="molecule type" value="Genomic_DNA"/>
</dbReference>
<organism evidence="3 4">
    <name type="scientific">Cardiocondyla obscurior</name>
    <dbReference type="NCBI Taxonomy" id="286306"/>
    <lineage>
        <taxon>Eukaryota</taxon>
        <taxon>Metazoa</taxon>
        <taxon>Ecdysozoa</taxon>
        <taxon>Arthropoda</taxon>
        <taxon>Hexapoda</taxon>
        <taxon>Insecta</taxon>
        <taxon>Pterygota</taxon>
        <taxon>Neoptera</taxon>
        <taxon>Endopterygota</taxon>
        <taxon>Hymenoptera</taxon>
        <taxon>Apocrita</taxon>
        <taxon>Aculeata</taxon>
        <taxon>Formicoidea</taxon>
        <taxon>Formicidae</taxon>
        <taxon>Myrmicinae</taxon>
        <taxon>Cardiocondyla</taxon>
    </lineage>
</organism>
<dbReference type="AlphaFoldDB" id="A0AAW2EE58"/>
<gene>
    <name evidence="3" type="ORF">PUN28_019732</name>
</gene>
<sequence>MAGINLNSEINNVQQNISNLEDDIFAEAERSLDMKIPTSLKNLLKASDIQNIVLFARKNLHKLIKKEDLPNYYGLYWKNPSVSEILSKRKEKQIKRTEQKNQILHEVNFNQPSTSQLSSPINDEITDDNLLASSEALRSEESLRVRKTVTSWAQGKVTKDRWKTLKDPLNNIFINIHASELNCSIKCFCGSTYNISKFSKGGSKSKRWIYSNFQVHLLKKHIESSSATKFVNKKNYITNYMSSSSTEISNAKINDNIEYTNTEANTENIEKIQRTSNNEEKTEMMNLVEVIDRAEIIFDDVVNVITTDEKAENKVIPEVLPLQEVTEKYDTDANCSNSNVSNEVSNVIDLNLNISQILFDNCDITEDFLPRITNSQSQLIKGNNKLVTSNFLKQLLDISLKNSGNTNRNSYNDATKKFSIYFYYVGGRLLYETLHSNLPNALPSISTLNRYSYNRRKYTEEGKMDFEGLVQHLKERNASKVIWIAEDATRITGKIEYDSRSNKILGFVLPLKNGLPDKKKYIATSAEAIQNCFKIGNNKFNAKNVVDRWTYLKKKAKKFGIIIAGFSSDEDTRLLKAMRINKYLPIESNQVSLHNKTWPWYQINVNNVEECYIQDTTHIITKMRTRFLKEGIMLQMGNYLATVEHLHYLVKTVSKDKHLTFWDLKGEDKMNFSAGEKMCSSLVTNYLKQIPNTNGTITYLTIMNYIILSFLDESTPLLFFLRIWRAWIKRNKQYTLKNNFLTNNCYLCIELNAHNLIKLITKFKDSEQSLTPEMFRPVIFSRQMCEKLFRTVRSMTSTYSTVINFSIKDLINRIDKIRQINSIMNDLQEIFKFPREDKKKLKCSNTLNVITCKDIEDLNITEIVEEALKNAIKSTEELGIEVTSDTDWKLVDIPLQTLDDDCKFEDMECEIDNNCIINAKSTNTEDVDICISNSDLFDDPNDIRSENLELKDFSEKVSKSSIIENSPFIEIEINKKIIVVKKSSYCWLLDEGNGKISTDRLRRFMTGNTINKRPKNYTTKSNKKKQKCVKVPSSPEKDENDSEKECFSENNPEIYNKNNVPKIFLKNITLVVDQCNNQVKMKFLKSELNLFVWPCDEDITFIDAKYIFYGPIELVGTGPFVLKHYDAEAIHKKYKITKRSNL</sequence>
<keyword evidence="4" id="KW-1185">Reference proteome</keyword>
<protein>
    <submittedName>
        <fullName evidence="3">Uncharacterized protein</fullName>
    </submittedName>
</protein>
<dbReference type="Proteomes" id="UP001430953">
    <property type="component" value="Unassembled WGS sequence"/>
</dbReference>
<accession>A0AAW2EE58</accession>
<reference evidence="3 4" key="1">
    <citation type="submission" date="2023-03" db="EMBL/GenBank/DDBJ databases">
        <title>High recombination rates correlate with genetic variation in Cardiocondyla obscurior ants.</title>
        <authorList>
            <person name="Errbii M."/>
        </authorList>
    </citation>
    <scope>NUCLEOTIDE SEQUENCE [LARGE SCALE GENOMIC DNA]</scope>
    <source>
        <strain evidence="3">Alpha-2009</strain>
        <tissue evidence="3">Whole body</tissue>
    </source>
</reference>